<proteinExistence type="predicted"/>
<dbReference type="Gene3D" id="2.70.70.10">
    <property type="entry name" value="Glucose Permease (Domain IIA)"/>
    <property type="match status" value="1"/>
</dbReference>
<evidence type="ECO:0000313" key="3">
    <source>
        <dbReference type="EMBL" id="MEY8040098.1"/>
    </source>
</evidence>
<dbReference type="CDD" id="cd12797">
    <property type="entry name" value="M23_peptidase"/>
    <property type="match status" value="1"/>
</dbReference>
<dbReference type="SUPFAM" id="SSF53955">
    <property type="entry name" value="Lysozyme-like"/>
    <property type="match status" value="1"/>
</dbReference>
<dbReference type="Gene3D" id="1.10.530.10">
    <property type="match status" value="1"/>
</dbReference>
<dbReference type="Pfam" id="PF01551">
    <property type="entry name" value="Peptidase_M23"/>
    <property type="match status" value="1"/>
</dbReference>
<protein>
    <submittedName>
        <fullName evidence="3">Peptidoglycan DD-metalloendopeptidase family protein</fullName>
    </submittedName>
</protein>
<sequence length="312" mass="32220">MLRILVTAAAAFLGLLVTLVAAVTGTIATLIPTSSAPSAAALADIPADYLALYHQAAPLCPGLDWAILAAIGKIETDHGRLDAPGVHSGENFAGAGGPMQFLQPTFDSVTARHTLPPGGATPPSRYHPHDAIHAAAHYLCDSGADNGDLRAAIFAYNRADWYVNKVLAQAENYRAAATTSATSAGWALPVQGRCTSGFGPRPGGFHRGLDLAAPTGTPIVAAAGGTVLNAGPASGYGLWVRIQHTDGTITTYGHNHTNHVTPGQPVHTGQLIAEVGNRGESTGPHLHFQIDTGNGALDPEAFYAQRGLRLCP</sequence>
<dbReference type="InterPro" id="IPR050570">
    <property type="entry name" value="Cell_wall_metabolism_enzyme"/>
</dbReference>
<organism evidence="3 4">
    <name type="scientific">Saccharopolyspora cebuensis</name>
    <dbReference type="NCBI Taxonomy" id="418759"/>
    <lineage>
        <taxon>Bacteria</taxon>
        <taxon>Bacillati</taxon>
        <taxon>Actinomycetota</taxon>
        <taxon>Actinomycetes</taxon>
        <taxon>Pseudonocardiales</taxon>
        <taxon>Pseudonocardiaceae</taxon>
        <taxon>Saccharopolyspora</taxon>
    </lineage>
</organism>
<dbReference type="Pfam" id="PF01464">
    <property type="entry name" value="SLT"/>
    <property type="match status" value="1"/>
</dbReference>
<feature type="domain" description="Transglycosylase SLT" evidence="1">
    <location>
        <begin position="92"/>
        <end position="173"/>
    </location>
</feature>
<evidence type="ECO:0000313" key="4">
    <source>
        <dbReference type="Proteomes" id="UP001564626"/>
    </source>
</evidence>
<evidence type="ECO:0000259" key="2">
    <source>
        <dbReference type="Pfam" id="PF01551"/>
    </source>
</evidence>
<comment type="caution">
    <text evidence="3">The sequence shown here is derived from an EMBL/GenBank/DDBJ whole genome shotgun (WGS) entry which is preliminary data.</text>
</comment>
<dbReference type="RefSeq" id="WP_369774840.1">
    <property type="nucleotide sequence ID" value="NZ_JBGEHV010000017.1"/>
</dbReference>
<gene>
    <name evidence="3" type="ORF">AB8O55_11890</name>
</gene>
<name>A0ABV4CHW1_9PSEU</name>
<dbReference type="InterPro" id="IPR011055">
    <property type="entry name" value="Dup_hybrid_motif"/>
</dbReference>
<dbReference type="CDD" id="cd13399">
    <property type="entry name" value="Slt35-like"/>
    <property type="match status" value="1"/>
</dbReference>
<reference evidence="3 4" key="1">
    <citation type="submission" date="2024-08" db="EMBL/GenBank/DDBJ databases">
        <title>Genome mining of Saccharopolyspora cebuensis PGLac3 from Nigerian medicinal plant.</title>
        <authorList>
            <person name="Ezeobiora C.E."/>
            <person name="Igbokwe N.H."/>
            <person name="Amin D.H."/>
            <person name="Mendie U.E."/>
        </authorList>
    </citation>
    <scope>NUCLEOTIDE SEQUENCE [LARGE SCALE GENOMIC DNA]</scope>
    <source>
        <strain evidence="3 4">PGLac3</strain>
    </source>
</reference>
<evidence type="ECO:0000259" key="1">
    <source>
        <dbReference type="Pfam" id="PF01464"/>
    </source>
</evidence>
<dbReference type="PANTHER" id="PTHR21666">
    <property type="entry name" value="PEPTIDASE-RELATED"/>
    <property type="match status" value="1"/>
</dbReference>
<dbReference type="InterPro" id="IPR016047">
    <property type="entry name" value="M23ase_b-sheet_dom"/>
</dbReference>
<accession>A0ABV4CHW1</accession>
<dbReference type="InterPro" id="IPR023346">
    <property type="entry name" value="Lysozyme-like_dom_sf"/>
</dbReference>
<dbReference type="SUPFAM" id="SSF51261">
    <property type="entry name" value="Duplicated hybrid motif"/>
    <property type="match status" value="1"/>
</dbReference>
<dbReference type="Proteomes" id="UP001564626">
    <property type="component" value="Unassembled WGS sequence"/>
</dbReference>
<keyword evidence="4" id="KW-1185">Reference proteome</keyword>
<feature type="domain" description="M23ase beta-sheet core" evidence="2">
    <location>
        <begin position="205"/>
        <end position="299"/>
    </location>
</feature>
<dbReference type="InterPro" id="IPR008258">
    <property type="entry name" value="Transglycosylase_SLT_dom_1"/>
</dbReference>
<dbReference type="EMBL" id="JBGEHV010000017">
    <property type="protein sequence ID" value="MEY8040098.1"/>
    <property type="molecule type" value="Genomic_DNA"/>
</dbReference>
<dbReference type="PANTHER" id="PTHR21666:SF270">
    <property type="entry name" value="MUREIN HYDROLASE ACTIVATOR ENVC"/>
    <property type="match status" value="1"/>
</dbReference>